<evidence type="ECO:0000313" key="1">
    <source>
        <dbReference type="EMBL" id="MEQ2162605.1"/>
    </source>
</evidence>
<comment type="caution">
    <text evidence="1">The sequence shown here is derived from an EMBL/GenBank/DDBJ whole genome shotgun (WGS) entry which is preliminary data.</text>
</comment>
<accession>A0ABV0MTY7</accession>
<sequence>MQIQNTWFWWLRRSVVEQTHRMRRPVSLAQLSRVRFPPPCCLLHIFPFFVFFLQLNIVCKTPWLPALSCTYPECLILPPAAFSGSSFTLESAAMDQAAGPPLLLRTAVKAAVVSHINHIMLLFGLRGHLAVDEPAHVELTRDEPG</sequence>
<keyword evidence="2" id="KW-1185">Reference proteome</keyword>
<gene>
    <name evidence="1" type="ORF">GOODEAATRI_021487</name>
</gene>
<evidence type="ECO:0000313" key="2">
    <source>
        <dbReference type="Proteomes" id="UP001476798"/>
    </source>
</evidence>
<dbReference type="EMBL" id="JAHRIO010012099">
    <property type="protein sequence ID" value="MEQ2162605.1"/>
    <property type="molecule type" value="Genomic_DNA"/>
</dbReference>
<organism evidence="1 2">
    <name type="scientific">Goodea atripinnis</name>
    <dbReference type="NCBI Taxonomy" id="208336"/>
    <lineage>
        <taxon>Eukaryota</taxon>
        <taxon>Metazoa</taxon>
        <taxon>Chordata</taxon>
        <taxon>Craniata</taxon>
        <taxon>Vertebrata</taxon>
        <taxon>Euteleostomi</taxon>
        <taxon>Actinopterygii</taxon>
        <taxon>Neopterygii</taxon>
        <taxon>Teleostei</taxon>
        <taxon>Neoteleostei</taxon>
        <taxon>Acanthomorphata</taxon>
        <taxon>Ovalentaria</taxon>
        <taxon>Atherinomorphae</taxon>
        <taxon>Cyprinodontiformes</taxon>
        <taxon>Goodeidae</taxon>
        <taxon>Goodea</taxon>
    </lineage>
</organism>
<proteinExistence type="predicted"/>
<name>A0ABV0MTY7_9TELE</name>
<protein>
    <submittedName>
        <fullName evidence="1">Uncharacterized protein</fullName>
    </submittedName>
</protein>
<dbReference type="Proteomes" id="UP001476798">
    <property type="component" value="Unassembled WGS sequence"/>
</dbReference>
<reference evidence="1 2" key="1">
    <citation type="submission" date="2021-06" db="EMBL/GenBank/DDBJ databases">
        <authorList>
            <person name="Palmer J.M."/>
        </authorList>
    </citation>
    <scope>NUCLEOTIDE SEQUENCE [LARGE SCALE GENOMIC DNA]</scope>
    <source>
        <strain evidence="1 2">GA_2019</strain>
        <tissue evidence="1">Muscle</tissue>
    </source>
</reference>